<accession>R9BT21</accession>
<evidence type="ECO:0000313" key="7">
    <source>
        <dbReference type="Proteomes" id="UP000013988"/>
    </source>
</evidence>
<evidence type="ECO:0000256" key="3">
    <source>
        <dbReference type="ARBA" id="ARBA00023125"/>
    </source>
</evidence>
<dbReference type="RefSeq" id="WP_016208874.1">
    <property type="nucleotide sequence ID" value="NZ_ASRV01000220.1"/>
</dbReference>
<evidence type="ECO:0000256" key="1">
    <source>
        <dbReference type="ARBA" id="ARBA00010923"/>
    </source>
</evidence>
<keyword evidence="2" id="KW-0680">Restriction system</keyword>
<keyword evidence="3" id="KW-0238">DNA-binding</keyword>
<protein>
    <submittedName>
        <fullName evidence="6">Restriction modification system DNA specificity domain-containing protein</fullName>
    </submittedName>
</protein>
<dbReference type="InterPro" id="IPR000055">
    <property type="entry name" value="Restrct_endonuc_typeI_TRD"/>
</dbReference>
<dbReference type="InterPro" id="IPR044946">
    <property type="entry name" value="Restrct_endonuc_typeI_TRD_sf"/>
</dbReference>
<organism evidence="6 7">
    <name type="scientific">Clostridium sartagoforme AAU1</name>
    <dbReference type="NCBI Taxonomy" id="1202534"/>
    <lineage>
        <taxon>Bacteria</taxon>
        <taxon>Bacillati</taxon>
        <taxon>Bacillota</taxon>
        <taxon>Clostridia</taxon>
        <taxon>Eubacteriales</taxon>
        <taxon>Clostridiaceae</taxon>
        <taxon>Clostridium</taxon>
    </lineage>
</organism>
<name>R9BT21_9CLOT</name>
<comment type="similarity">
    <text evidence="1">Belongs to the type-I restriction system S methylase family.</text>
</comment>
<dbReference type="PANTHER" id="PTHR43140">
    <property type="entry name" value="TYPE-1 RESTRICTION ENZYME ECOKI SPECIFICITY PROTEIN"/>
    <property type="match status" value="1"/>
</dbReference>
<proteinExistence type="inferred from homology"/>
<dbReference type="PATRIC" id="fig|1202534.3.peg.3648"/>
<keyword evidence="7" id="KW-1185">Reference proteome</keyword>
<comment type="caution">
    <text evidence="6">The sequence shown here is derived from an EMBL/GenBank/DDBJ whole genome shotgun (WGS) entry which is preliminary data.</text>
</comment>
<comment type="subunit">
    <text evidence="4">The methyltransferase is composed of M and S polypeptides.</text>
</comment>
<dbReference type="Proteomes" id="UP000013988">
    <property type="component" value="Unassembled WGS sequence"/>
</dbReference>
<dbReference type="Pfam" id="PF01420">
    <property type="entry name" value="Methylase_S"/>
    <property type="match status" value="1"/>
</dbReference>
<dbReference type="PANTHER" id="PTHR43140:SF1">
    <property type="entry name" value="TYPE I RESTRICTION ENZYME ECOKI SPECIFICITY SUBUNIT"/>
    <property type="match status" value="1"/>
</dbReference>
<dbReference type="EMBL" id="ASRV01000220">
    <property type="protein sequence ID" value="EOR20162.1"/>
    <property type="molecule type" value="Genomic_DNA"/>
</dbReference>
<dbReference type="Gene3D" id="3.90.220.20">
    <property type="entry name" value="DNA methylase specificity domains"/>
    <property type="match status" value="2"/>
</dbReference>
<gene>
    <name evidence="6" type="ORF">A500_18302</name>
</gene>
<sequence>MDMMLEQFKTIFDRPEKVNKLRETILDLAVRGKLVPQDPNDEPASVLFEKIKNEKEILIKEKKIKKEKPLAEISENEKPFELPTGWEFVRIGDLGNIFNGNSINAKIKETVYANVEEGYNYISTKDVAFNGKGIDYNTGVKVPYNEKKFKVAHNGSVLICSEGGSAGRKIGLTDKDICFGNKLYAIEPIKGILSEYIFYIYQSSMFFDSFTSKMTGIIGGISIANFKEIIIPLCSLNEQKRIIEKVDSLMAFCDKLEKVLEKKVYYGKLGAKSVFNAVDNVDSIEELEEVLRFILLNFKNLSLGDNAVKELKNCILQLAVQGKLVPQDPNDEPASVLLERIKEEKERLIKEKKIKKEKPLAEISEEEKPFELPGRWEWVRLKEIGYNLGQKKPDIKFTYIDVGSINKEKGEIGEELTIIEPENAPSRARKLVDKGTVIYSTVRPYLLNIAIVDKEFEFEPIVSTAFAIIHPYEGLIVNIFYTI</sequence>
<evidence type="ECO:0000256" key="4">
    <source>
        <dbReference type="ARBA" id="ARBA00038652"/>
    </source>
</evidence>
<dbReference type="GO" id="GO:0003677">
    <property type="term" value="F:DNA binding"/>
    <property type="evidence" value="ECO:0007669"/>
    <property type="project" value="UniProtKB-KW"/>
</dbReference>
<dbReference type="SUPFAM" id="SSF116734">
    <property type="entry name" value="DNA methylase specificity domain"/>
    <property type="match status" value="2"/>
</dbReference>
<dbReference type="GO" id="GO:0009307">
    <property type="term" value="P:DNA restriction-modification system"/>
    <property type="evidence" value="ECO:0007669"/>
    <property type="project" value="UniProtKB-KW"/>
</dbReference>
<reference evidence="6 7" key="1">
    <citation type="submission" date="2013-03" db="EMBL/GenBank/DDBJ databases">
        <title>Whole genome shotgun sequencing of Clostridium sartagoforme AAU1.</title>
        <authorList>
            <person name="Joshi C.G."/>
            <person name="Duggirala S.M."/>
            <person name="Nathani N.M."/>
            <person name="Bhatt V.D."/>
            <person name="Patel A.K."/>
            <person name="Pandya P.R."/>
            <person name="KaPatel J.A."/>
        </authorList>
    </citation>
    <scope>NUCLEOTIDE SEQUENCE [LARGE SCALE GENOMIC DNA]</scope>
    <source>
        <strain evidence="6 7">AAU1</strain>
    </source>
</reference>
<evidence type="ECO:0000259" key="5">
    <source>
        <dbReference type="Pfam" id="PF01420"/>
    </source>
</evidence>
<dbReference type="InterPro" id="IPR051212">
    <property type="entry name" value="Type-I_RE_S_subunit"/>
</dbReference>
<feature type="domain" description="Type I restriction modification DNA specificity" evidence="5">
    <location>
        <begin position="83"/>
        <end position="262"/>
    </location>
</feature>
<evidence type="ECO:0000256" key="2">
    <source>
        <dbReference type="ARBA" id="ARBA00022747"/>
    </source>
</evidence>
<evidence type="ECO:0000313" key="6">
    <source>
        <dbReference type="EMBL" id="EOR20162.1"/>
    </source>
</evidence>
<dbReference type="AlphaFoldDB" id="R9BT21"/>